<protein>
    <submittedName>
        <fullName evidence="1">Uncharacterized protein</fullName>
    </submittedName>
</protein>
<name>A0A085NMR1_9BILA</name>
<sequence>MKNDQWRRNSMHNAINRLQGLVRWHQKVSKWKEKVSHKTMTNGILLYESYPLVYSFGKGVTGDRNADNSGMSSDDSGKDIAELLRPFCTHHILRLAISNICRLWCAKCTQGHPAIY</sequence>
<organism evidence="1">
    <name type="scientific">Trichuris suis</name>
    <name type="common">pig whipworm</name>
    <dbReference type="NCBI Taxonomy" id="68888"/>
    <lineage>
        <taxon>Eukaryota</taxon>
        <taxon>Metazoa</taxon>
        <taxon>Ecdysozoa</taxon>
        <taxon>Nematoda</taxon>
        <taxon>Enoplea</taxon>
        <taxon>Dorylaimia</taxon>
        <taxon>Trichinellida</taxon>
        <taxon>Trichuridae</taxon>
        <taxon>Trichuris</taxon>
    </lineage>
</organism>
<gene>
    <name evidence="1" type="ORF">M514_17229</name>
</gene>
<dbReference type="AlphaFoldDB" id="A0A085NMR1"/>
<proteinExistence type="predicted"/>
<dbReference type="Proteomes" id="UP000030758">
    <property type="component" value="Unassembled WGS sequence"/>
</dbReference>
<evidence type="ECO:0000313" key="1">
    <source>
        <dbReference type="EMBL" id="KFD70757.1"/>
    </source>
</evidence>
<accession>A0A085NMR1</accession>
<reference evidence="1" key="1">
    <citation type="journal article" date="2014" name="Nat. Genet.">
        <title>Genome and transcriptome of the porcine whipworm Trichuris suis.</title>
        <authorList>
            <person name="Jex A.R."/>
            <person name="Nejsum P."/>
            <person name="Schwarz E.M."/>
            <person name="Hu L."/>
            <person name="Young N.D."/>
            <person name="Hall R.S."/>
            <person name="Korhonen P.K."/>
            <person name="Liao S."/>
            <person name="Thamsborg S."/>
            <person name="Xia J."/>
            <person name="Xu P."/>
            <person name="Wang S."/>
            <person name="Scheerlinck J.P."/>
            <person name="Hofmann A."/>
            <person name="Sternberg P.W."/>
            <person name="Wang J."/>
            <person name="Gasser R.B."/>
        </authorList>
    </citation>
    <scope>NUCLEOTIDE SEQUENCE [LARGE SCALE GENOMIC DNA]</scope>
    <source>
        <strain evidence="1">DCEP-RM93F</strain>
    </source>
</reference>
<dbReference type="EMBL" id="KL367486">
    <property type="protein sequence ID" value="KFD70757.1"/>
    <property type="molecule type" value="Genomic_DNA"/>
</dbReference>